<sequence>MAATACARVWKAKEAHVYTRGRYRPNGEWSLAVRLPETSDPQQGRRKSPFQLDRRGHDDQDAPMHALRAFVVKMRMSKTVEQRGPPGNVMSGRKEASTGTSGSDKESMRGAPPRLHSYNSASHLAATRGNSPVRNRNTQCGHPKHKDGSTAVIRLTARVQSNGPITPARYKSTGYGIQAVGTTIASTPHIAIKPASQKHSRPAAGPASSRHVFSIKSLAPHSVASSWKCCCGAKQRGELGAGKRDSSVSHMSEFAGWCGSETRRTSSFTSPTDVASTTVVCSARAERMFFTACETATSAFQGVPSGSLSCRARKRDLAKRPTCSRLILRHDLLQAVGPWMFTRAVQCSALGRFRGTVETHNVPAVQVCSREHTGNARKHEVLEICHIAPAPTCVHNALGACNGHVCVVIDRFSTEDAAVGSTLTMHRRAVEDEQVDAGQLRWQKGTRAPCCMNSTSSAFFCPVWGRSRASLTRPQASATNPTSPALRHPSAPSERSSSTRGRGSRVRCRWPKKGQSDTDMFAPLLRRRALEVVFGLLGGFVVTGVPSV</sequence>
<accession>A0A9P4MPP1</accession>
<keyword evidence="3" id="KW-1185">Reference proteome</keyword>
<name>A0A9P4MPP1_9PEZI</name>
<reference evidence="2" key="1">
    <citation type="journal article" date="2020" name="Stud. Mycol.">
        <title>101 Dothideomycetes genomes: a test case for predicting lifestyles and emergence of pathogens.</title>
        <authorList>
            <person name="Haridas S."/>
            <person name="Albert R."/>
            <person name="Binder M."/>
            <person name="Bloem J."/>
            <person name="Labutti K."/>
            <person name="Salamov A."/>
            <person name="Andreopoulos B."/>
            <person name="Baker S."/>
            <person name="Barry K."/>
            <person name="Bills G."/>
            <person name="Bluhm B."/>
            <person name="Cannon C."/>
            <person name="Castanera R."/>
            <person name="Culley D."/>
            <person name="Daum C."/>
            <person name="Ezra D."/>
            <person name="Gonzalez J."/>
            <person name="Henrissat B."/>
            <person name="Kuo A."/>
            <person name="Liang C."/>
            <person name="Lipzen A."/>
            <person name="Lutzoni F."/>
            <person name="Magnuson J."/>
            <person name="Mondo S."/>
            <person name="Nolan M."/>
            <person name="Ohm R."/>
            <person name="Pangilinan J."/>
            <person name="Park H.-J."/>
            <person name="Ramirez L."/>
            <person name="Alfaro M."/>
            <person name="Sun H."/>
            <person name="Tritt A."/>
            <person name="Yoshinaga Y."/>
            <person name="Zwiers L.-H."/>
            <person name="Turgeon B."/>
            <person name="Goodwin S."/>
            <person name="Spatafora J."/>
            <person name="Crous P."/>
            <person name="Grigoriev I."/>
        </authorList>
    </citation>
    <scope>NUCLEOTIDE SEQUENCE</scope>
    <source>
        <strain evidence="2">CBS 260.36</strain>
    </source>
</reference>
<feature type="region of interest" description="Disordered" evidence="1">
    <location>
        <begin position="472"/>
        <end position="515"/>
    </location>
</feature>
<feature type="region of interest" description="Disordered" evidence="1">
    <location>
        <begin position="34"/>
        <end position="62"/>
    </location>
</feature>
<feature type="compositionally biased region" description="Basic residues" evidence="1">
    <location>
        <begin position="502"/>
        <end position="512"/>
    </location>
</feature>
<protein>
    <submittedName>
        <fullName evidence="2">Uncharacterized protein</fullName>
    </submittedName>
</protein>
<proteinExistence type="predicted"/>
<comment type="caution">
    <text evidence="2">The sequence shown here is derived from an EMBL/GenBank/DDBJ whole genome shotgun (WGS) entry which is preliminary data.</text>
</comment>
<evidence type="ECO:0000313" key="3">
    <source>
        <dbReference type="Proteomes" id="UP000799439"/>
    </source>
</evidence>
<dbReference type="AlphaFoldDB" id="A0A9P4MPP1"/>
<feature type="compositionally biased region" description="Polar residues" evidence="1">
    <location>
        <begin position="472"/>
        <end position="483"/>
    </location>
</feature>
<dbReference type="EMBL" id="ML996083">
    <property type="protein sequence ID" value="KAF2154856.1"/>
    <property type="molecule type" value="Genomic_DNA"/>
</dbReference>
<feature type="region of interest" description="Disordered" evidence="1">
    <location>
        <begin position="79"/>
        <end position="147"/>
    </location>
</feature>
<feature type="compositionally biased region" description="Polar residues" evidence="1">
    <location>
        <begin position="117"/>
        <end position="140"/>
    </location>
</feature>
<feature type="compositionally biased region" description="Basic and acidic residues" evidence="1">
    <location>
        <begin position="52"/>
        <end position="62"/>
    </location>
</feature>
<organism evidence="2 3">
    <name type="scientific">Myriangium duriaei CBS 260.36</name>
    <dbReference type="NCBI Taxonomy" id="1168546"/>
    <lineage>
        <taxon>Eukaryota</taxon>
        <taxon>Fungi</taxon>
        <taxon>Dikarya</taxon>
        <taxon>Ascomycota</taxon>
        <taxon>Pezizomycotina</taxon>
        <taxon>Dothideomycetes</taxon>
        <taxon>Dothideomycetidae</taxon>
        <taxon>Myriangiales</taxon>
        <taxon>Myriangiaceae</taxon>
        <taxon>Myriangium</taxon>
    </lineage>
</organism>
<gene>
    <name evidence="2" type="ORF">K461DRAFT_304219</name>
</gene>
<evidence type="ECO:0000313" key="2">
    <source>
        <dbReference type="EMBL" id="KAF2154856.1"/>
    </source>
</evidence>
<dbReference type="Proteomes" id="UP000799439">
    <property type="component" value="Unassembled WGS sequence"/>
</dbReference>
<evidence type="ECO:0000256" key="1">
    <source>
        <dbReference type="SAM" id="MobiDB-lite"/>
    </source>
</evidence>